<proteinExistence type="predicted"/>
<accession>A0A1M3TEK3</accession>
<protein>
    <submittedName>
        <fullName evidence="1">Uncharacterized protein</fullName>
    </submittedName>
</protein>
<evidence type="ECO:0000313" key="1">
    <source>
        <dbReference type="EMBL" id="OJZ85165.1"/>
    </source>
</evidence>
<dbReference type="VEuPathDB" id="FungiDB:ASPFODRAFT_47717"/>
<dbReference type="Proteomes" id="UP000184063">
    <property type="component" value="Unassembled WGS sequence"/>
</dbReference>
<gene>
    <name evidence="1" type="ORF">ASPFODRAFT_47717</name>
</gene>
<evidence type="ECO:0000313" key="2">
    <source>
        <dbReference type="Proteomes" id="UP000184063"/>
    </source>
</evidence>
<organism evidence="1 2">
    <name type="scientific">Aspergillus luchuensis (strain CBS 106.47)</name>
    <dbReference type="NCBI Taxonomy" id="1137211"/>
    <lineage>
        <taxon>Eukaryota</taxon>
        <taxon>Fungi</taxon>
        <taxon>Dikarya</taxon>
        <taxon>Ascomycota</taxon>
        <taxon>Pezizomycotina</taxon>
        <taxon>Eurotiomycetes</taxon>
        <taxon>Eurotiomycetidae</taxon>
        <taxon>Eurotiales</taxon>
        <taxon>Aspergillaceae</taxon>
        <taxon>Aspergillus</taxon>
        <taxon>Aspergillus subgen. Circumdati</taxon>
    </lineage>
</organism>
<reference evidence="2" key="1">
    <citation type="journal article" date="2017" name="Genome Biol.">
        <title>Comparative genomics reveals high biological diversity and specific adaptations in the industrially and medically important fungal genus Aspergillus.</title>
        <authorList>
            <person name="de Vries R.P."/>
            <person name="Riley R."/>
            <person name="Wiebenga A."/>
            <person name="Aguilar-Osorio G."/>
            <person name="Amillis S."/>
            <person name="Uchima C.A."/>
            <person name="Anderluh G."/>
            <person name="Asadollahi M."/>
            <person name="Askin M."/>
            <person name="Barry K."/>
            <person name="Battaglia E."/>
            <person name="Bayram O."/>
            <person name="Benocci T."/>
            <person name="Braus-Stromeyer S.A."/>
            <person name="Caldana C."/>
            <person name="Canovas D."/>
            <person name="Cerqueira G.C."/>
            <person name="Chen F."/>
            <person name="Chen W."/>
            <person name="Choi C."/>
            <person name="Clum A."/>
            <person name="Dos Santos R.A."/>
            <person name="Damasio A.R."/>
            <person name="Diallinas G."/>
            <person name="Emri T."/>
            <person name="Fekete E."/>
            <person name="Flipphi M."/>
            <person name="Freyberg S."/>
            <person name="Gallo A."/>
            <person name="Gournas C."/>
            <person name="Habgood R."/>
            <person name="Hainaut M."/>
            <person name="Harispe M.L."/>
            <person name="Henrissat B."/>
            <person name="Hilden K.S."/>
            <person name="Hope R."/>
            <person name="Hossain A."/>
            <person name="Karabika E."/>
            <person name="Karaffa L."/>
            <person name="Karanyi Z."/>
            <person name="Krasevec N."/>
            <person name="Kuo A."/>
            <person name="Kusch H."/>
            <person name="LaButti K."/>
            <person name="Lagendijk E.L."/>
            <person name="Lapidus A."/>
            <person name="Levasseur A."/>
            <person name="Lindquist E."/>
            <person name="Lipzen A."/>
            <person name="Logrieco A.F."/>
            <person name="MacCabe A."/>
            <person name="Maekelae M.R."/>
            <person name="Malavazi I."/>
            <person name="Melin P."/>
            <person name="Meyer V."/>
            <person name="Mielnichuk N."/>
            <person name="Miskei M."/>
            <person name="Molnar A.P."/>
            <person name="Mule G."/>
            <person name="Ngan C.Y."/>
            <person name="Orejas M."/>
            <person name="Orosz E."/>
            <person name="Ouedraogo J.P."/>
            <person name="Overkamp K.M."/>
            <person name="Park H.-S."/>
            <person name="Perrone G."/>
            <person name="Piumi F."/>
            <person name="Punt P.J."/>
            <person name="Ram A.F."/>
            <person name="Ramon A."/>
            <person name="Rauscher S."/>
            <person name="Record E."/>
            <person name="Riano-Pachon D.M."/>
            <person name="Robert V."/>
            <person name="Roehrig J."/>
            <person name="Ruller R."/>
            <person name="Salamov A."/>
            <person name="Salih N.S."/>
            <person name="Samson R.A."/>
            <person name="Sandor E."/>
            <person name="Sanguinetti M."/>
            <person name="Schuetze T."/>
            <person name="Sepcic K."/>
            <person name="Shelest E."/>
            <person name="Sherlock G."/>
            <person name="Sophianopoulou V."/>
            <person name="Squina F.M."/>
            <person name="Sun H."/>
            <person name="Susca A."/>
            <person name="Todd R.B."/>
            <person name="Tsang A."/>
            <person name="Unkles S.E."/>
            <person name="van de Wiele N."/>
            <person name="van Rossen-Uffink D."/>
            <person name="Oliveira J.V."/>
            <person name="Vesth T.C."/>
            <person name="Visser J."/>
            <person name="Yu J.-H."/>
            <person name="Zhou M."/>
            <person name="Andersen M.R."/>
            <person name="Archer D.B."/>
            <person name="Baker S.E."/>
            <person name="Benoit I."/>
            <person name="Brakhage A.A."/>
            <person name="Braus G.H."/>
            <person name="Fischer R."/>
            <person name="Frisvad J.C."/>
            <person name="Goldman G.H."/>
            <person name="Houbraken J."/>
            <person name="Oakley B."/>
            <person name="Pocsi I."/>
            <person name="Scazzocchio C."/>
            <person name="Seiboth B."/>
            <person name="vanKuyk P.A."/>
            <person name="Wortman J."/>
            <person name="Dyer P.S."/>
            <person name="Grigoriev I.V."/>
        </authorList>
    </citation>
    <scope>NUCLEOTIDE SEQUENCE [LARGE SCALE GENOMIC DNA]</scope>
    <source>
        <strain evidence="2">CBS 106.47</strain>
    </source>
</reference>
<dbReference type="EMBL" id="KV878243">
    <property type="protein sequence ID" value="OJZ85165.1"/>
    <property type="molecule type" value="Genomic_DNA"/>
</dbReference>
<dbReference type="AlphaFoldDB" id="A0A1M3TEK3"/>
<name>A0A1M3TEK3_ASPLC</name>
<sequence>MDLTDILQALDRIEARPSVQQRRMGGVSVSATEVTMGVEEPEISASAVNARNKSKVMRLVYSDKETNPEEKMAHLEKDSIVWSSSIQYDKRISNTILAGTLAIGIILQAHTPIIGGIARVEQM</sequence>